<dbReference type="Proteomes" id="UP001314170">
    <property type="component" value="Unassembled WGS sequence"/>
</dbReference>
<comment type="function">
    <text evidence="3">Is involved in the conjugation of reduced glutathione to a wide number of exogenous and endogenous hydrophobic electrophiles.</text>
</comment>
<feature type="domain" description="GST C-terminal" evidence="5">
    <location>
        <begin position="86"/>
        <end position="207"/>
    </location>
</feature>
<comment type="caution">
    <text evidence="6">The sequence shown here is derived from an EMBL/GenBank/DDBJ whole genome shotgun (WGS) entry which is preliminary data.</text>
</comment>
<proteinExistence type="inferred from homology"/>
<dbReference type="Pfam" id="PF02798">
    <property type="entry name" value="GST_N"/>
    <property type="match status" value="1"/>
</dbReference>
<dbReference type="EC" id="2.5.1.18" evidence="3"/>
<dbReference type="SUPFAM" id="SSF52833">
    <property type="entry name" value="Thioredoxin-like"/>
    <property type="match status" value="1"/>
</dbReference>
<sequence length="207" mass="24010">MGEVKLHGTWKSPYIWRVIWALKLKGIPYEYIEEDLSSKSPMLLQHNPVHKKIPVLVHEGKPICESMVILEYIEETWPQDPLLPSDLYERAVARFWLGFAEDKIPMLWKIVLTDGEEQKQAIKDAFEMLKMIEEHGIKEKYFGGNKIGLVDIAFGAIAHWFVAIDSERGLKLLEAHNFPRLHSWIKNFKEDPIIKENLPDLTPVLKG</sequence>
<dbReference type="GO" id="GO:0005829">
    <property type="term" value="C:cytosol"/>
    <property type="evidence" value="ECO:0007669"/>
    <property type="project" value="UniProtKB-SubCell"/>
</dbReference>
<dbReference type="Gene3D" id="3.40.30.10">
    <property type="entry name" value="Glutaredoxin"/>
    <property type="match status" value="1"/>
</dbReference>
<dbReference type="Pfam" id="PF13410">
    <property type="entry name" value="GST_C_2"/>
    <property type="match status" value="1"/>
</dbReference>
<dbReference type="FunFam" id="1.20.1050.10:FF:000012">
    <property type="entry name" value="Tau class glutathione S-transferase"/>
    <property type="match status" value="1"/>
</dbReference>
<evidence type="ECO:0000313" key="7">
    <source>
        <dbReference type="Proteomes" id="UP001314170"/>
    </source>
</evidence>
<dbReference type="SFLD" id="SFLDG01152">
    <property type="entry name" value="Main.3:_Omega-_and_Tau-like"/>
    <property type="match status" value="1"/>
</dbReference>
<evidence type="ECO:0000259" key="5">
    <source>
        <dbReference type="PROSITE" id="PS50405"/>
    </source>
</evidence>
<name>A0AAV1R2Z8_9ROSI</name>
<dbReference type="SFLD" id="SFLDG00358">
    <property type="entry name" value="Main_(cytGST)"/>
    <property type="match status" value="1"/>
</dbReference>
<keyword evidence="1 3" id="KW-0808">Transferase</keyword>
<feature type="domain" description="GST N-terminal" evidence="4">
    <location>
        <begin position="2"/>
        <end position="81"/>
    </location>
</feature>
<dbReference type="FunFam" id="3.40.30.10:FF:000014">
    <property type="entry name" value="Tau class glutathione S-transferase"/>
    <property type="match status" value="1"/>
</dbReference>
<dbReference type="EMBL" id="CAWUPB010000851">
    <property type="protein sequence ID" value="CAK7327365.1"/>
    <property type="molecule type" value="Genomic_DNA"/>
</dbReference>
<comment type="similarity">
    <text evidence="3">Belongs to the GST superfamily.</text>
</comment>
<dbReference type="SUPFAM" id="SSF47616">
    <property type="entry name" value="GST C-terminal domain-like"/>
    <property type="match status" value="1"/>
</dbReference>
<dbReference type="CDD" id="cd03058">
    <property type="entry name" value="GST_N_Tau"/>
    <property type="match status" value="1"/>
</dbReference>
<comment type="catalytic activity">
    <reaction evidence="2 3">
        <text>RX + glutathione = an S-substituted glutathione + a halide anion + H(+)</text>
        <dbReference type="Rhea" id="RHEA:16437"/>
        <dbReference type="ChEBI" id="CHEBI:15378"/>
        <dbReference type="ChEBI" id="CHEBI:16042"/>
        <dbReference type="ChEBI" id="CHEBI:17792"/>
        <dbReference type="ChEBI" id="CHEBI:57925"/>
        <dbReference type="ChEBI" id="CHEBI:90779"/>
        <dbReference type="EC" id="2.5.1.18"/>
    </reaction>
</comment>
<dbReference type="InterPro" id="IPR010987">
    <property type="entry name" value="Glutathione-S-Trfase_C-like"/>
</dbReference>
<dbReference type="InterPro" id="IPR036249">
    <property type="entry name" value="Thioredoxin-like_sf"/>
</dbReference>
<dbReference type="InterPro" id="IPR045074">
    <property type="entry name" value="GST_C_Tau"/>
</dbReference>
<dbReference type="InterPro" id="IPR036282">
    <property type="entry name" value="Glutathione-S-Trfase_C_sf"/>
</dbReference>
<dbReference type="CDD" id="cd03185">
    <property type="entry name" value="GST_C_Tau"/>
    <property type="match status" value="1"/>
</dbReference>
<dbReference type="Gene3D" id="1.20.1050.10">
    <property type="match status" value="1"/>
</dbReference>
<accession>A0AAV1R2Z8</accession>
<dbReference type="PROSITE" id="PS50404">
    <property type="entry name" value="GST_NTER"/>
    <property type="match status" value="1"/>
</dbReference>
<keyword evidence="7" id="KW-1185">Reference proteome</keyword>
<evidence type="ECO:0000256" key="3">
    <source>
        <dbReference type="RuleBase" id="RU369102"/>
    </source>
</evidence>
<dbReference type="InterPro" id="IPR004045">
    <property type="entry name" value="Glutathione_S-Trfase_N"/>
</dbReference>
<reference evidence="6 7" key="1">
    <citation type="submission" date="2024-01" db="EMBL/GenBank/DDBJ databases">
        <authorList>
            <person name="Waweru B."/>
        </authorList>
    </citation>
    <scope>NUCLEOTIDE SEQUENCE [LARGE SCALE GENOMIC DNA]</scope>
</reference>
<dbReference type="InterPro" id="IPR045073">
    <property type="entry name" value="Omega/Tau-like"/>
</dbReference>
<gene>
    <name evidence="6" type="ORF">DCAF_LOCUS5076</name>
</gene>
<evidence type="ECO:0000256" key="2">
    <source>
        <dbReference type="ARBA" id="ARBA00047960"/>
    </source>
</evidence>
<evidence type="ECO:0000313" key="6">
    <source>
        <dbReference type="EMBL" id="CAK7327365.1"/>
    </source>
</evidence>
<dbReference type="SFLD" id="SFLDS00019">
    <property type="entry name" value="Glutathione_Transferase_(cytos"/>
    <property type="match status" value="1"/>
</dbReference>
<evidence type="ECO:0000259" key="4">
    <source>
        <dbReference type="PROSITE" id="PS50404"/>
    </source>
</evidence>
<dbReference type="GO" id="GO:0006749">
    <property type="term" value="P:glutathione metabolic process"/>
    <property type="evidence" value="ECO:0007669"/>
    <property type="project" value="InterPro"/>
</dbReference>
<keyword evidence="3" id="KW-0963">Cytoplasm</keyword>
<dbReference type="PANTHER" id="PTHR11260">
    <property type="entry name" value="GLUTATHIONE S-TRANSFERASE, GST, SUPERFAMILY, GST DOMAIN CONTAINING"/>
    <property type="match status" value="1"/>
</dbReference>
<dbReference type="InterPro" id="IPR040079">
    <property type="entry name" value="Glutathione_S-Trfase"/>
</dbReference>
<protein>
    <recommendedName>
        <fullName evidence="3">Glutathione S-transferase</fullName>
        <ecNumber evidence="3">2.5.1.18</ecNumber>
    </recommendedName>
</protein>
<dbReference type="PROSITE" id="PS50405">
    <property type="entry name" value="GST_CTER"/>
    <property type="match status" value="1"/>
</dbReference>
<dbReference type="AlphaFoldDB" id="A0AAV1R2Z8"/>
<dbReference type="PANTHER" id="PTHR11260:SF679">
    <property type="entry name" value="GLUTATHIONE TRANSFERASE"/>
    <property type="match status" value="1"/>
</dbReference>
<organism evidence="6 7">
    <name type="scientific">Dovyalis caffra</name>
    <dbReference type="NCBI Taxonomy" id="77055"/>
    <lineage>
        <taxon>Eukaryota</taxon>
        <taxon>Viridiplantae</taxon>
        <taxon>Streptophyta</taxon>
        <taxon>Embryophyta</taxon>
        <taxon>Tracheophyta</taxon>
        <taxon>Spermatophyta</taxon>
        <taxon>Magnoliopsida</taxon>
        <taxon>eudicotyledons</taxon>
        <taxon>Gunneridae</taxon>
        <taxon>Pentapetalae</taxon>
        <taxon>rosids</taxon>
        <taxon>fabids</taxon>
        <taxon>Malpighiales</taxon>
        <taxon>Salicaceae</taxon>
        <taxon>Flacourtieae</taxon>
        <taxon>Dovyalis</taxon>
    </lineage>
</organism>
<evidence type="ECO:0000256" key="1">
    <source>
        <dbReference type="ARBA" id="ARBA00022679"/>
    </source>
</evidence>
<dbReference type="GO" id="GO:0004364">
    <property type="term" value="F:glutathione transferase activity"/>
    <property type="evidence" value="ECO:0007669"/>
    <property type="project" value="UniProtKB-UniRule"/>
</dbReference>
<comment type="subcellular location">
    <subcellularLocation>
        <location evidence="3">Cytoplasm</location>
        <location evidence="3">Cytosol</location>
    </subcellularLocation>
</comment>